<evidence type="ECO:0000256" key="7">
    <source>
        <dbReference type="ARBA" id="ARBA00022842"/>
    </source>
</evidence>
<keyword evidence="12" id="KW-0472">Membrane</keyword>
<evidence type="ECO:0000313" key="15">
    <source>
        <dbReference type="Proteomes" id="UP001176961"/>
    </source>
</evidence>
<dbReference type="SUPFAM" id="SSF53649">
    <property type="entry name" value="Alkaline phosphatase-like"/>
    <property type="match status" value="1"/>
</dbReference>
<comment type="cofactor">
    <cofactor evidence="9">
        <name>Mg(2+)</name>
        <dbReference type="ChEBI" id="CHEBI:18420"/>
    </cofactor>
    <text evidence="9">Binds 1 Mg(2+) ion.</text>
</comment>
<evidence type="ECO:0000256" key="11">
    <source>
        <dbReference type="RuleBase" id="RU003947"/>
    </source>
</evidence>
<dbReference type="Gene3D" id="3.40.720.10">
    <property type="entry name" value="Alkaline Phosphatase, subunit A"/>
    <property type="match status" value="1"/>
</dbReference>
<dbReference type="Pfam" id="PF00245">
    <property type="entry name" value="Alk_phosphatase"/>
    <property type="match status" value="1"/>
</dbReference>
<accession>A0AA36MAE9</accession>
<keyword evidence="6 9" id="KW-0862">Zinc</keyword>
<evidence type="ECO:0000256" key="5">
    <source>
        <dbReference type="ARBA" id="ARBA00022801"/>
    </source>
</evidence>
<feature type="transmembrane region" description="Helical" evidence="12">
    <location>
        <begin position="533"/>
        <end position="560"/>
    </location>
</feature>
<evidence type="ECO:0000256" key="1">
    <source>
        <dbReference type="ARBA" id="ARBA00005984"/>
    </source>
</evidence>
<dbReference type="GO" id="GO:0046872">
    <property type="term" value="F:metal ion binding"/>
    <property type="evidence" value="ECO:0007669"/>
    <property type="project" value="UniProtKB-KW"/>
</dbReference>
<dbReference type="PRINTS" id="PR00113">
    <property type="entry name" value="ALKPHPHTASE"/>
</dbReference>
<evidence type="ECO:0000256" key="6">
    <source>
        <dbReference type="ARBA" id="ARBA00022833"/>
    </source>
</evidence>
<feature type="active site" description="Phosphoserine intermediate" evidence="8">
    <location>
        <position position="113"/>
    </location>
</feature>
<dbReference type="PANTHER" id="PTHR11596">
    <property type="entry name" value="ALKALINE PHOSPHATASE"/>
    <property type="match status" value="1"/>
</dbReference>
<evidence type="ECO:0000256" key="3">
    <source>
        <dbReference type="ARBA" id="ARBA00022553"/>
    </source>
</evidence>
<comment type="caution">
    <text evidence="14">The sequence shown here is derived from an EMBL/GenBank/DDBJ whole genome shotgun (WGS) entry which is preliminary data.</text>
</comment>
<evidence type="ECO:0000256" key="2">
    <source>
        <dbReference type="ARBA" id="ARBA00012647"/>
    </source>
</evidence>
<feature type="binding site" evidence="9">
    <location>
        <position position="63"/>
    </location>
    <ligand>
        <name>Zn(2+)</name>
        <dbReference type="ChEBI" id="CHEBI:29105"/>
        <label>2</label>
    </ligand>
</feature>
<dbReference type="AlphaFoldDB" id="A0AA36MAE9"/>
<reference evidence="14" key="1">
    <citation type="submission" date="2023-07" db="EMBL/GenBank/DDBJ databases">
        <authorList>
            <consortium name="CYATHOMIX"/>
        </authorList>
    </citation>
    <scope>NUCLEOTIDE SEQUENCE</scope>
    <source>
        <strain evidence="14">N/A</strain>
    </source>
</reference>
<proteinExistence type="inferred from homology"/>
<comment type="cofactor">
    <cofactor evidence="9">
        <name>Zn(2+)</name>
        <dbReference type="ChEBI" id="CHEBI:29105"/>
    </cofactor>
    <text evidence="9">Binds 2 Zn(2+) ions.</text>
</comment>
<dbReference type="PROSITE" id="PS00123">
    <property type="entry name" value="ALKALINE_PHOSPHATASE"/>
    <property type="match status" value="1"/>
</dbReference>
<gene>
    <name evidence="14" type="ORF">CYNAS_LOCUS15363</name>
</gene>
<feature type="binding site" evidence="9">
    <location>
        <position position="332"/>
    </location>
    <ligand>
        <name>Zn(2+)</name>
        <dbReference type="ChEBI" id="CHEBI:29105"/>
        <label>2</label>
    </ligand>
</feature>
<feature type="binding site" evidence="9">
    <location>
        <position position="462"/>
    </location>
    <ligand>
        <name>Zn(2+)</name>
        <dbReference type="ChEBI" id="CHEBI:29105"/>
        <label>2</label>
    </ligand>
</feature>
<keyword evidence="12" id="KW-1133">Transmembrane helix</keyword>
<feature type="chain" id="PRO_5041253523" description="Alkaline phosphatase" evidence="13">
    <location>
        <begin position="21"/>
        <end position="585"/>
    </location>
</feature>
<keyword evidence="5 11" id="KW-0378">Hydrolase</keyword>
<evidence type="ECO:0000256" key="4">
    <source>
        <dbReference type="ARBA" id="ARBA00022723"/>
    </source>
</evidence>
<sequence>MPAWILNLLSLLQLCPFSLQDLSASDIEFWNIIARNNIDRKLRENPHLLEVKRPKNIILFIGDGMGIATVTSARINKNQEAGNKYLNEPLYFEKFTTAGLVKTSSFSNHVTDSAASATALYTGRKIDNTFLNLKPQSNVMCTDQENLKIKDGIVEGALRKGVDVGFVTTTRITHATPGALYAKGIHRNIEYDGEAIERGVPNCTDIAKQLLSYPANEFKVLMGGGRRNLRDKSRGGLRKDGRSIDIEWSNLGGNRKVLTSTAGLRAHEANGEKLLGLFAESHFPFFLEEKLKNETRVPRLSEMTVKAIQQLQGGEHGFFLMVEGGNIDTAEHNNQMHLAFGELYEFEEAIKKAREMTNRSETLIIVTADHGHAVTLPGYLPANKTILSSQVVTSEDFDKKSTEGKEKTKAKTTFYEVPGIFFATGPGFRGGFEVESMNLDEEKRAHPLYRLPTAIPMQYGVHGGEDVGIWADGPFAQLFTSTLENTEVAYIIKFLLCTSTTDYTFCDIPKLSETPQPSVFVKNIVETVGEENLVTLGICLLGVAILSLMTTVTLSVMLILQRRRCNSLLHIPGCTSETTLVKTSI</sequence>
<dbReference type="InterPro" id="IPR018299">
    <property type="entry name" value="Alkaline_phosphatase_AS"/>
</dbReference>
<evidence type="ECO:0000256" key="13">
    <source>
        <dbReference type="SAM" id="SignalP"/>
    </source>
</evidence>
<keyword evidence="13" id="KW-0732">Signal</keyword>
<name>A0AA36MAE9_CYLNA</name>
<dbReference type="EC" id="3.1.3.1" evidence="2 11"/>
<dbReference type="Proteomes" id="UP001176961">
    <property type="component" value="Unassembled WGS sequence"/>
</dbReference>
<feature type="binding site" evidence="9">
    <location>
        <position position="370"/>
    </location>
    <ligand>
        <name>Zn(2+)</name>
        <dbReference type="ChEBI" id="CHEBI:29105"/>
        <label>2</label>
    </ligand>
</feature>
<dbReference type="InterPro" id="IPR001952">
    <property type="entry name" value="Alkaline_phosphatase"/>
</dbReference>
<evidence type="ECO:0000256" key="12">
    <source>
        <dbReference type="SAM" id="Phobius"/>
    </source>
</evidence>
<keyword evidence="4 9" id="KW-0479">Metal-binding</keyword>
<feature type="signal peptide" evidence="13">
    <location>
        <begin position="1"/>
        <end position="20"/>
    </location>
</feature>
<dbReference type="EMBL" id="CATQJL010000305">
    <property type="protein sequence ID" value="CAJ0603380.1"/>
    <property type="molecule type" value="Genomic_DNA"/>
</dbReference>
<feature type="binding site" evidence="9">
    <location>
        <position position="176"/>
    </location>
    <ligand>
        <name>Mg(2+)</name>
        <dbReference type="ChEBI" id="CHEBI:18420"/>
    </ligand>
</feature>
<keyword evidence="3" id="KW-0597">Phosphoprotein</keyword>
<comment type="similarity">
    <text evidence="1 10">Belongs to the alkaline phosphatase family.</text>
</comment>
<keyword evidence="12" id="KW-0812">Transmembrane</keyword>
<protein>
    <recommendedName>
        <fullName evidence="2 11">Alkaline phosphatase</fullName>
        <ecNumber evidence="2 11">3.1.3.1</ecNumber>
    </recommendedName>
</protein>
<evidence type="ECO:0000256" key="10">
    <source>
        <dbReference type="RuleBase" id="RU003946"/>
    </source>
</evidence>
<feature type="binding site" evidence="9">
    <location>
        <position position="63"/>
    </location>
    <ligand>
        <name>Mg(2+)</name>
        <dbReference type="ChEBI" id="CHEBI:18420"/>
    </ligand>
</feature>
<dbReference type="PANTHER" id="PTHR11596:SF5">
    <property type="entry name" value="ALKALINE PHOSPHATASE"/>
    <property type="match status" value="1"/>
</dbReference>
<organism evidence="14 15">
    <name type="scientific">Cylicocyclus nassatus</name>
    <name type="common">Nematode worm</name>
    <dbReference type="NCBI Taxonomy" id="53992"/>
    <lineage>
        <taxon>Eukaryota</taxon>
        <taxon>Metazoa</taxon>
        <taxon>Ecdysozoa</taxon>
        <taxon>Nematoda</taxon>
        <taxon>Chromadorea</taxon>
        <taxon>Rhabditida</taxon>
        <taxon>Rhabditina</taxon>
        <taxon>Rhabditomorpha</taxon>
        <taxon>Strongyloidea</taxon>
        <taxon>Strongylidae</taxon>
        <taxon>Cylicocyclus</taxon>
    </lineage>
</organism>
<keyword evidence="7 9" id="KW-0460">Magnesium</keyword>
<dbReference type="CDD" id="cd16012">
    <property type="entry name" value="ALP"/>
    <property type="match status" value="1"/>
</dbReference>
<feature type="binding site" evidence="9">
    <location>
        <position position="174"/>
    </location>
    <ligand>
        <name>Mg(2+)</name>
        <dbReference type="ChEBI" id="CHEBI:18420"/>
    </ligand>
</feature>
<dbReference type="GO" id="GO:0004035">
    <property type="term" value="F:alkaline phosphatase activity"/>
    <property type="evidence" value="ECO:0007669"/>
    <property type="project" value="UniProtKB-EC"/>
</dbReference>
<feature type="binding site" evidence="9">
    <location>
        <position position="328"/>
    </location>
    <ligand>
        <name>Zn(2+)</name>
        <dbReference type="ChEBI" id="CHEBI:29105"/>
        <label>2</label>
    </ligand>
</feature>
<evidence type="ECO:0000313" key="14">
    <source>
        <dbReference type="EMBL" id="CAJ0603380.1"/>
    </source>
</evidence>
<feature type="binding site" evidence="9">
    <location>
        <position position="323"/>
    </location>
    <ligand>
        <name>Mg(2+)</name>
        <dbReference type="ChEBI" id="CHEBI:18420"/>
    </ligand>
</feature>
<dbReference type="SMART" id="SM00098">
    <property type="entry name" value="alkPPc"/>
    <property type="match status" value="1"/>
</dbReference>
<dbReference type="InterPro" id="IPR017850">
    <property type="entry name" value="Alkaline_phosphatase_core_sf"/>
</dbReference>
<evidence type="ECO:0000256" key="8">
    <source>
        <dbReference type="PIRSR" id="PIRSR601952-1"/>
    </source>
</evidence>
<comment type="catalytic activity">
    <reaction evidence="11">
        <text>a phosphate monoester + H2O = an alcohol + phosphate</text>
        <dbReference type="Rhea" id="RHEA:15017"/>
        <dbReference type="ChEBI" id="CHEBI:15377"/>
        <dbReference type="ChEBI" id="CHEBI:30879"/>
        <dbReference type="ChEBI" id="CHEBI:43474"/>
        <dbReference type="ChEBI" id="CHEBI:67140"/>
        <dbReference type="EC" id="3.1.3.1"/>
    </reaction>
</comment>
<evidence type="ECO:0000256" key="9">
    <source>
        <dbReference type="PIRSR" id="PIRSR601952-2"/>
    </source>
</evidence>
<keyword evidence="15" id="KW-1185">Reference proteome</keyword>
<feature type="binding site" evidence="9">
    <location>
        <position position="369"/>
    </location>
    <ligand>
        <name>Zn(2+)</name>
        <dbReference type="ChEBI" id="CHEBI:29105"/>
        <label>2</label>
    </ligand>
</feature>